<reference evidence="1 2" key="1">
    <citation type="submission" date="2014-01" db="EMBL/GenBank/DDBJ databases">
        <authorList>
            <person name="Durkin A.S."/>
            <person name="McCorrison J."/>
            <person name="Torralba M."/>
            <person name="Gillis M."/>
            <person name="Haft D.H."/>
            <person name="Methe B."/>
            <person name="Sutton G."/>
            <person name="Nelson K.E."/>
        </authorList>
    </citation>
    <scope>NUCLEOTIDE SEQUENCE [LARGE SCALE GENOMIC DNA]</scope>
    <source>
        <strain evidence="1 2">205/92</strain>
    </source>
</reference>
<dbReference type="AlphaFoldDB" id="A0AAV3M1M6"/>
<gene>
    <name evidence="1" type="ORF">HMPREF1563_3567</name>
</gene>
<comment type="caution">
    <text evidence="1">The sequence shown here is derived from an EMBL/GenBank/DDBJ whole genome shotgun (WGS) entry which is preliminary data.</text>
</comment>
<sequence>MKKSIYKASGFWNERSFTVLFVAEGEDDVFLTITLWGNLSGAEVSDLLVERYCSIH</sequence>
<accession>A0AAV3M1M6</accession>
<proteinExistence type="predicted"/>
<dbReference type="Proteomes" id="UP000022311">
    <property type="component" value="Unassembled WGS sequence"/>
</dbReference>
<name>A0AAV3M1M6_9GAMM</name>
<organism evidence="1 2">
    <name type="scientific">Providencia alcalifaciens 205/92</name>
    <dbReference type="NCBI Taxonomy" id="1256988"/>
    <lineage>
        <taxon>Bacteria</taxon>
        <taxon>Pseudomonadati</taxon>
        <taxon>Pseudomonadota</taxon>
        <taxon>Gammaproteobacteria</taxon>
        <taxon>Enterobacterales</taxon>
        <taxon>Morganellaceae</taxon>
        <taxon>Providencia</taxon>
    </lineage>
</organism>
<protein>
    <submittedName>
        <fullName evidence="1">Uncharacterized protein</fullName>
    </submittedName>
</protein>
<evidence type="ECO:0000313" key="2">
    <source>
        <dbReference type="Proteomes" id="UP000022311"/>
    </source>
</evidence>
<evidence type="ECO:0000313" key="1">
    <source>
        <dbReference type="EMBL" id="EUD09703.1"/>
    </source>
</evidence>
<dbReference type="EMBL" id="JALD01000067">
    <property type="protein sequence ID" value="EUD09703.1"/>
    <property type="molecule type" value="Genomic_DNA"/>
</dbReference>
<dbReference type="RefSeq" id="WP_006657604.1">
    <property type="nucleotide sequence ID" value="NZ_JALD01000067.1"/>
</dbReference>